<dbReference type="Proteomes" id="UP001318860">
    <property type="component" value="Unassembled WGS sequence"/>
</dbReference>
<proteinExistence type="predicted"/>
<reference evidence="3 4" key="1">
    <citation type="journal article" date="2021" name="Comput. Struct. Biotechnol. J.">
        <title>De novo genome assembly of the potent medicinal plant Rehmannia glutinosa using nanopore technology.</title>
        <authorList>
            <person name="Ma L."/>
            <person name="Dong C."/>
            <person name="Song C."/>
            <person name="Wang X."/>
            <person name="Zheng X."/>
            <person name="Niu Y."/>
            <person name="Chen S."/>
            <person name="Feng W."/>
        </authorList>
    </citation>
    <scope>NUCLEOTIDE SEQUENCE [LARGE SCALE GENOMIC DNA]</scope>
    <source>
        <strain evidence="3">DH-2019</strain>
    </source>
</reference>
<keyword evidence="1" id="KW-0677">Repeat</keyword>
<dbReference type="InterPro" id="IPR016024">
    <property type="entry name" value="ARM-type_fold"/>
</dbReference>
<dbReference type="PROSITE" id="PS50176">
    <property type="entry name" value="ARM_REPEAT"/>
    <property type="match status" value="1"/>
</dbReference>
<dbReference type="PANTHER" id="PTHR46976:SF1">
    <property type="entry name" value="PROTEIN ARABIDILLO 1"/>
    <property type="match status" value="1"/>
</dbReference>
<dbReference type="Gene3D" id="1.25.10.10">
    <property type="entry name" value="Leucine-rich Repeat Variant"/>
    <property type="match status" value="2"/>
</dbReference>
<evidence type="ECO:0000313" key="3">
    <source>
        <dbReference type="EMBL" id="KAK6143046.1"/>
    </source>
</evidence>
<dbReference type="EMBL" id="JABTTQ020000013">
    <property type="protein sequence ID" value="KAK6143046.1"/>
    <property type="molecule type" value="Genomic_DNA"/>
</dbReference>
<accession>A0ABR0W5X5</accession>
<dbReference type="SUPFAM" id="SSF48371">
    <property type="entry name" value="ARM repeat"/>
    <property type="match status" value="1"/>
</dbReference>
<protein>
    <submittedName>
        <fullName evidence="3">Uncharacterized protein</fullName>
    </submittedName>
</protein>
<dbReference type="PANTHER" id="PTHR46976">
    <property type="entry name" value="PROTEIN ARABIDILLO 1"/>
    <property type="match status" value="1"/>
</dbReference>
<evidence type="ECO:0000313" key="4">
    <source>
        <dbReference type="Proteomes" id="UP001318860"/>
    </source>
</evidence>
<keyword evidence="4" id="KW-1185">Reference proteome</keyword>
<evidence type="ECO:0000256" key="2">
    <source>
        <dbReference type="PROSITE-ProRule" id="PRU00259"/>
    </source>
</evidence>
<name>A0ABR0W5X5_REHGL</name>
<dbReference type="Pfam" id="PF00514">
    <property type="entry name" value="Arm"/>
    <property type="match status" value="1"/>
</dbReference>
<dbReference type="InterPro" id="IPR000225">
    <property type="entry name" value="Armadillo"/>
</dbReference>
<comment type="caution">
    <text evidence="3">The sequence shown here is derived from an EMBL/GenBank/DDBJ whole genome shotgun (WGS) entry which is preliminary data.</text>
</comment>
<organism evidence="3 4">
    <name type="scientific">Rehmannia glutinosa</name>
    <name type="common">Chinese foxglove</name>
    <dbReference type="NCBI Taxonomy" id="99300"/>
    <lineage>
        <taxon>Eukaryota</taxon>
        <taxon>Viridiplantae</taxon>
        <taxon>Streptophyta</taxon>
        <taxon>Embryophyta</taxon>
        <taxon>Tracheophyta</taxon>
        <taxon>Spermatophyta</taxon>
        <taxon>Magnoliopsida</taxon>
        <taxon>eudicotyledons</taxon>
        <taxon>Gunneridae</taxon>
        <taxon>Pentapetalae</taxon>
        <taxon>asterids</taxon>
        <taxon>lamiids</taxon>
        <taxon>Lamiales</taxon>
        <taxon>Orobanchaceae</taxon>
        <taxon>Rehmannieae</taxon>
        <taxon>Rehmannia</taxon>
    </lineage>
</organism>
<dbReference type="InterPro" id="IPR011989">
    <property type="entry name" value="ARM-like"/>
</dbReference>
<feature type="repeat" description="ARM" evidence="2">
    <location>
        <begin position="364"/>
        <end position="406"/>
    </location>
</feature>
<sequence>MLQPLHHRFSVCENLRKIQFRGTESADAIINLRAKNLREISGDCCRKMTDITLCIREVDANAINALGKYCQNLTDIGFINCQRVDETALGNVVSVRFLSMAGTTYIQWDLVVQHWSKVLLAVFTDILTGVAKLCVGTPKNDRNIFLHWRNSKKDKKLGEILNWLEWIISDSLLRVSKRSLPNLDNFWLDQGTTLLLSLTQSAQEKVQERAATALATFVKKNYIIDTGRAEAVMRDDGIRILLNLAQSRREGLQSEAVKARFLEASAFLQILPGLLIDWSHGEAALGLWNLSAGEDLEVGALANLTADEKYSIEFASVGGVHALVTLARSCKAKGVQEQAARALTNFTSHGDTNHNAAAVGQETGALDALVQLIRSRHDGVRQEAAGALWNLSSDDRNQEAVAAAGGVEALLILFVESRSIYVNACTWMCLSMKLFMISSFQNGNSCISTFMFKRAYVPSSIHGIQETAAGALWGLSGSESNSIAIGRGGVVPLIALARSSSWSLGLNPGNALRIVEEGGVPALVHLCSSSLYQNGAASCLHWHWPICLMEGI</sequence>
<dbReference type="SMART" id="SM00185">
    <property type="entry name" value="ARM"/>
    <property type="match status" value="3"/>
</dbReference>
<evidence type="ECO:0000256" key="1">
    <source>
        <dbReference type="ARBA" id="ARBA00022737"/>
    </source>
</evidence>
<gene>
    <name evidence="3" type="ORF">DH2020_023394</name>
</gene>